<feature type="compositionally biased region" description="Low complexity" evidence="1">
    <location>
        <begin position="1209"/>
        <end position="1246"/>
    </location>
</feature>
<dbReference type="EMBL" id="CAUYUJ010022503">
    <property type="protein sequence ID" value="CAK0910979.1"/>
    <property type="molecule type" value="Genomic_DNA"/>
</dbReference>
<name>A0ABN9YIJ2_9DINO</name>
<feature type="compositionally biased region" description="Low complexity" evidence="1">
    <location>
        <begin position="91"/>
        <end position="100"/>
    </location>
</feature>
<evidence type="ECO:0000256" key="1">
    <source>
        <dbReference type="SAM" id="MobiDB-lite"/>
    </source>
</evidence>
<sequence>MPPKRHYEAMPVRLNRQRFKQVFRELVVTKWKLRLLRRRFKRARAFIAHTARACDRMMSSDNTMNDNHLLILNQADAAVPSGAMTARKRAAQQPAAGAPRSKGAKGARHEEEEHGDDEGSQHWALGVRAASCDPCGQNTHAFDRRCQKSYLWWPKTEKVKNGHKVPMGKECGFCNYVRKKYYPTGTSQADVNEAKSTAEGGARHEMLREDRASGANKMQAKEAANIKAATVTGQRAFDEAFAEGTFEPLWSFASDRNLDFDSEEELVHYITHSLGFQCGPGKYGDYGVFVTEGPKGSYRFRRGLADLSEIHKKESHENGEDAEEQHAENSKKIVGDFRTARLMGTKTGGILSSSSDLSPRGSHCPSFDFPPSAAAGAQAHRGDADDTSSLLSVQSRRRSVRAPTEGSPATPCFRSKAAPTVTDKKKKLRVSDGAVDAGRKLLEEVKENWTCDILWNKKYRARDFENLLTRISAKASKVSTVMGDESAASIAEDLFQASVDLEESRAFVAKLRDSPEQVVDDIGKRGASFIKNVDDLTKANILSTTMFALLGSKSVETQALGVRLARFRDDPGVLSIAILRDAPAEFQTTCQHNLVQAFTDKLIQKGSQQEFMDVMKAADATIGPCDMDSIDPSIPQIDPSTGWAPSALADLHAIRYFSHVAATDSKDKLPRSLKNLGIQLTNNKDKLSSRLRVCMRVSAGTVNWAKAGWDRLSSASGAGEANVTTFGDDAFKSVSAFVACISDMCHRCDNQEGPVAVWTLLSEYMSDDAVMENIQALAKYIDGLDDTGETKDGDDKILALKDRVRDILYESIGMAMGFFNYFSMDIDGIYTGNEGFEDADADADADPFRVLSKLAWVILLFDVPPAERNTIKEMKSRCDLIVSANEVKIQSASKPMESGIVMWSEVWQQESSISCSPRLPEASRGALPFQEFNNRMACRPVSRPIVDYVTRAAASDGCSKMTPKFLQVAVDLKNVLPVDVQTDVAACQAYNLIKGAASSAPVGKMIGCMQATSVLKSFEDLRGPIADKAEVGEWREVIIKEWSARFAELLKKLDCEPAQKFVDKCRPAGEDIMSAISAWTFHEAGSPKTWLASSARDLAREQQFKAVEFFVPSLPTSERTVEELKMAKSSLTWMSPLQAAQLDELVTAVPVAKDLAKTATLIMASCVMTNSILTKIGKAETKRYVLEKLAVRKADLPEKLVAAMDASPEESSACADAGAAPGAASEPAPSLDGAAAPKPKGSLKAPKLPPKKAE</sequence>
<reference evidence="2" key="1">
    <citation type="submission" date="2023-10" db="EMBL/GenBank/DDBJ databases">
        <authorList>
            <person name="Chen Y."/>
            <person name="Shah S."/>
            <person name="Dougan E. K."/>
            <person name="Thang M."/>
            <person name="Chan C."/>
        </authorList>
    </citation>
    <scope>NUCLEOTIDE SEQUENCE [LARGE SCALE GENOMIC DNA]</scope>
</reference>
<feature type="region of interest" description="Disordered" evidence="1">
    <location>
        <begin position="84"/>
        <end position="120"/>
    </location>
</feature>
<feature type="region of interest" description="Disordered" evidence="1">
    <location>
        <begin position="1205"/>
        <end position="1254"/>
    </location>
</feature>
<feature type="region of interest" description="Disordered" evidence="1">
    <location>
        <begin position="350"/>
        <end position="418"/>
    </location>
</feature>
<evidence type="ECO:0000313" key="3">
    <source>
        <dbReference type="Proteomes" id="UP001189429"/>
    </source>
</evidence>
<keyword evidence="3" id="KW-1185">Reference proteome</keyword>
<gene>
    <name evidence="2" type="ORF">PCOR1329_LOCUS84990</name>
</gene>
<accession>A0ABN9YIJ2</accession>
<protein>
    <submittedName>
        <fullName evidence="2">Uncharacterized protein</fullName>
    </submittedName>
</protein>
<feature type="non-terminal residue" evidence="2">
    <location>
        <position position="1254"/>
    </location>
</feature>
<organism evidence="2 3">
    <name type="scientific">Prorocentrum cordatum</name>
    <dbReference type="NCBI Taxonomy" id="2364126"/>
    <lineage>
        <taxon>Eukaryota</taxon>
        <taxon>Sar</taxon>
        <taxon>Alveolata</taxon>
        <taxon>Dinophyceae</taxon>
        <taxon>Prorocentrales</taxon>
        <taxon>Prorocentraceae</taxon>
        <taxon>Prorocentrum</taxon>
    </lineage>
</organism>
<feature type="compositionally biased region" description="Basic and acidic residues" evidence="1">
    <location>
        <begin position="107"/>
        <end position="120"/>
    </location>
</feature>
<evidence type="ECO:0000313" key="2">
    <source>
        <dbReference type="EMBL" id="CAK0910979.1"/>
    </source>
</evidence>
<proteinExistence type="predicted"/>
<dbReference type="Proteomes" id="UP001189429">
    <property type="component" value="Unassembled WGS sequence"/>
</dbReference>
<feature type="region of interest" description="Disordered" evidence="1">
    <location>
        <begin position="313"/>
        <end position="336"/>
    </location>
</feature>
<comment type="caution">
    <text evidence="2">The sequence shown here is derived from an EMBL/GenBank/DDBJ whole genome shotgun (WGS) entry which is preliminary data.</text>
</comment>